<dbReference type="Gene3D" id="3.40.190.10">
    <property type="entry name" value="Periplasmic binding protein-like II"/>
    <property type="match status" value="1"/>
</dbReference>
<comment type="similarity">
    <text evidence="2">Belongs to the bacterial solute-binding protein 5 family.</text>
</comment>
<dbReference type="InterPro" id="IPR039424">
    <property type="entry name" value="SBP_5"/>
</dbReference>
<dbReference type="PIRSF" id="PIRSF002741">
    <property type="entry name" value="MppA"/>
    <property type="match status" value="1"/>
</dbReference>
<evidence type="ECO:0000256" key="3">
    <source>
        <dbReference type="ARBA" id="ARBA00022448"/>
    </source>
</evidence>
<keyword evidence="3" id="KW-0813">Transport</keyword>
<evidence type="ECO:0000259" key="5">
    <source>
        <dbReference type="Pfam" id="PF00496"/>
    </source>
</evidence>
<dbReference type="EMBL" id="MEUA01000022">
    <property type="protein sequence ID" value="OGC15316.1"/>
    <property type="molecule type" value="Genomic_DNA"/>
</dbReference>
<dbReference type="GO" id="GO:0042597">
    <property type="term" value="C:periplasmic space"/>
    <property type="evidence" value="ECO:0007669"/>
    <property type="project" value="UniProtKB-ARBA"/>
</dbReference>
<evidence type="ECO:0000313" key="6">
    <source>
        <dbReference type="EMBL" id="OGC15316.1"/>
    </source>
</evidence>
<evidence type="ECO:0000256" key="1">
    <source>
        <dbReference type="ARBA" id="ARBA00004193"/>
    </source>
</evidence>
<reference evidence="6 7" key="1">
    <citation type="journal article" date="2016" name="Nat. Commun.">
        <title>Thousands of microbial genomes shed light on interconnected biogeochemical processes in an aquifer system.</title>
        <authorList>
            <person name="Anantharaman K."/>
            <person name="Brown C.T."/>
            <person name="Hug L.A."/>
            <person name="Sharon I."/>
            <person name="Castelle C.J."/>
            <person name="Probst A.J."/>
            <person name="Thomas B.C."/>
            <person name="Singh A."/>
            <person name="Wilkins M.J."/>
            <person name="Karaoz U."/>
            <person name="Brodie E.L."/>
            <person name="Williams K.H."/>
            <person name="Hubbard S.S."/>
            <person name="Banfield J.F."/>
        </authorList>
    </citation>
    <scope>NUCLEOTIDE SEQUENCE [LARGE SCALE GENOMIC DNA]</scope>
</reference>
<dbReference type="GO" id="GO:0015833">
    <property type="term" value="P:peptide transport"/>
    <property type="evidence" value="ECO:0007669"/>
    <property type="project" value="TreeGrafter"/>
</dbReference>
<feature type="domain" description="Solute-binding protein family 5" evidence="5">
    <location>
        <begin position="68"/>
        <end position="432"/>
    </location>
</feature>
<comment type="caution">
    <text evidence="6">The sequence shown here is derived from an EMBL/GenBank/DDBJ whole genome shotgun (WGS) entry which is preliminary data.</text>
</comment>
<gene>
    <name evidence="6" type="ORF">A2290_05145</name>
</gene>
<organism evidence="6 7">
    <name type="scientific">candidate division WOR-1 bacterium RIFOXYB2_FULL_36_35</name>
    <dbReference type="NCBI Taxonomy" id="1802578"/>
    <lineage>
        <taxon>Bacteria</taxon>
        <taxon>Bacillati</taxon>
        <taxon>Saganbacteria</taxon>
    </lineage>
</organism>
<dbReference type="InterPro" id="IPR000914">
    <property type="entry name" value="SBP_5_dom"/>
</dbReference>
<dbReference type="InterPro" id="IPR030678">
    <property type="entry name" value="Peptide/Ni-bd"/>
</dbReference>
<keyword evidence="4" id="KW-0732">Signal</keyword>
<dbReference type="SUPFAM" id="SSF53850">
    <property type="entry name" value="Periplasmic binding protein-like II"/>
    <property type="match status" value="1"/>
</dbReference>
<dbReference type="Gene3D" id="3.90.76.10">
    <property type="entry name" value="Dipeptide-binding Protein, Domain 1"/>
    <property type="match status" value="1"/>
</dbReference>
<dbReference type="AlphaFoldDB" id="A0A1F4S4F3"/>
<dbReference type="FunFam" id="3.90.76.10:FF:000004">
    <property type="entry name" value="Peptide ABC transporter substrate-binding protein"/>
    <property type="match status" value="1"/>
</dbReference>
<evidence type="ECO:0000313" key="7">
    <source>
        <dbReference type="Proteomes" id="UP000177905"/>
    </source>
</evidence>
<name>A0A1F4S4F3_UNCSA</name>
<evidence type="ECO:0000256" key="2">
    <source>
        <dbReference type="ARBA" id="ARBA00005695"/>
    </source>
</evidence>
<dbReference type="GO" id="GO:1904680">
    <property type="term" value="F:peptide transmembrane transporter activity"/>
    <property type="evidence" value="ECO:0007669"/>
    <property type="project" value="TreeGrafter"/>
</dbReference>
<dbReference type="InterPro" id="IPR023765">
    <property type="entry name" value="SBP_5_CS"/>
</dbReference>
<dbReference type="PANTHER" id="PTHR30290">
    <property type="entry name" value="PERIPLASMIC BINDING COMPONENT OF ABC TRANSPORTER"/>
    <property type="match status" value="1"/>
</dbReference>
<dbReference type="Proteomes" id="UP000177905">
    <property type="component" value="Unassembled WGS sequence"/>
</dbReference>
<dbReference type="GO" id="GO:0043190">
    <property type="term" value="C:ATP-binding cassette (ABC) transporter complex"/>
    <property type="evidence" value="ECO:0007669"/>
    <property type="project" value="InterPro"/>
</dbReference>
<protein>
    <recommendedName>
        <fullName evidence="5">Solute-binding protein family 5 domain-containing protein</fullName>
    </recommendedName>
</protein>
<dbReference type="CDD" id="cd08514">
    <property type="entry name" value="PBP2_AppA_like"/>
    <property type="match status" value="1"/>
</dbReference>
<accession>A0A1F4S4F3</accession>
<dbReference type="FunFam" id="3.10.105.10:FF:000006">
    <property type="entry name" value="Peptide ABC transporter substrate-binding protein"/>
    <property type="match status" value="1"/>
</dbReference>
<comment type="subcellular location">
    <subcellularLocation>
        <location evidence="1">Cell membrane</location>
        <topology evidence="1">Lipid-anchor</topology>
    </subcellularLocation>
</comment>
<dbReference type="Pfam" id="PF00496">
    <property type="entry name" value="SBP_bac_5"/>
    <property type="match status" value="1"/>
</dbReference>
<dbReference type="PANTHER" id="PTHR30290:SF9">
    <property type="entry name" value="OLIGOPEPTIDE-BINDING PROTEIN APPA"/>
    <property type="match status" value="1"/>
</dbReference>
<dbReference type="PROSITE" id="PS01040">
    <property type="entry name" value="SBP_BACTERIAL_5"/>
    <property type="match status" value="1"/>
</dbReference>
<proteinExistence type="inferred from homology"/>
<evidence type="ECO:0000256" key="4">
    <source>
        <dbReference type="ARBA" id="ARBA00022729"/>
    </source>
</evidence>
<dbReference type="Gene3D" id="3.10.105.10">
    <property type="entry name" value="Dipeptide-binding Protein, Domain 3"/>
    <property type="match status" value="1"/>
</dbReference>
<sequence length="523" mass="59122">MNKLILFVMALVVFSSIGFADYDPNGKLVFSLGGEVSVLNPILSTDSSSSAVEGVIFSGLTKINEKLEVVPDMARSWTFSSDGKIWTFFLRKDIKWHDGVNFTAEDVKFTFDSILNPKVNSIRRSSYIIDGKPIKFNVIDKYTIQAILPKPFSPFLVSTGIGIIPKHLYEKGDINTSSYNRKPIGTGPFKFSRWKTGDYIEVVRNKDYYGGIPLLSSIIYRIIPDENATLIALESGQIDTAGIPPKDFARMKGGKGIKLFEYDTLLYTYLGLNNDHPLFSDKRIRQALAYAVDKDQIISLVLKNLGSKAYSPSHPVSWAYSENVSKFSYDTKKANDLLAKAGWSFSKDGWRYKDRKRFEFTCLVNQGNKEREKAAIILQQQVKKVGVKMNIRVMEWAALLKILNSPSSPKKFDAIIMGWSLGLDPDSYSIWHSSMYPQGFNFIKYNNPEVDKLLEQGRTTINKLARKKIYTKSYKIISADQPYIFLWYPHSIIGVSDRVGGLSKPGPAGLFLNIEKVFVRDNR</sequence>